<dbReference type="SUPFAM" id="SSF53474">
    <property type="entry name" value="alpha/beta-Hydrolases"/>
    <property type="match status" value="1"/>
</dbReference>
<evidence type="ECO:0000256" key="1">
    <source>
        <dbReference type="SAM" id="SignalP"/>
    </source>
</evidence>
<accession>A0A4R5D9Y4</accession>
<dbReference type="EMBL" id="SMFL01000019">
    <property type="protein sequence ID" value="TDE09607.1"/>
    <property type="molecule type" value="Genomic_DNA"/>
</dbReference>
<dbReference type="Pfam" id="PF02129">
    <property type="entry name" value="Peptidase_S15"/>
    <property type="match status" value="1"/>
</dbReference>
<dbReference type="PANTHER" id="PTHR22946:SF8">
    <property type="entry name" value="ACETYL XYLAN ESTERASE DOMAIN-CONTAINING PROTEIN"/>
    <property type="match status" value="1"/>
</dbReference>
<dbReference type="InterPro" id="IPR000383">
    <property type="entry name" value="Xaa-Pro-like_dom"/>
</dbReference>
<gene>
    <name evidence="3" type="ORF">E0F88_30435</name>
</gene>
<proteinExistence type="predicted"/>
<name>A0A4R5D9Y4_9BACT</name>
<sequence>MKKMYLFVALLCICGNLKAQVFQTSDEGYKQPLDSVLNQLATKFKVKILYNPEITKNAWVPYADWRLRNSAEKSLINILAPVNLSYRKTDSTTYQVRPFEYYRRSVVEGKEQLADFAKLYQDKGSWEQRKTSIVACIKETLALTILPLKPASKPIFTAKRIMNGYTVENIAIETLPGLYVCGSLYRPIKVKGKVPVILCPGGHFDQGRYRSDQQYSCAMLARMGAIALSYDLIAYGESQLQFNFSDHRRSIVMAVQTLNNIRMLDFLCALQDADLTRVAVTGASGGGSQTMILTALDPRITVSAPIVMVSAWYTGGCPCETGVPAHFCAGGTNNVEIAAMAAPRPQLIVSDGGDWTATVPDIEFPYIKKIYAYYAAQDLTTNVHLPDEKHDYGLSKRLATYDFFAKHLRLNLVKDSSGKIDESACIIEEEPMLYTFGKHGENLPKNAIKGLHALTDVFEKAISQVNR</sequence>
<dbReference type="ESTHER" id="9bact-a0a4r5d9y4">
    <property type="family name" value="Pectin_methylesterase"/>
</dbReference>
<dbReference type="PANTHER" id="PTHR22946">
    <property type="entry name" value="DIENELACTONE HYDROLASE DOMAIN-CONTAINING PROTEIN-RELATED"/>
    <property type="match status" value="1"/>
</dbReference>
<feature type="signal peptide" evidence="1">
    <location>
        <begin position="1"/>
        <end position="19"/>
    </location>
</feature>
<evidence type="ECO:0000259" key="2">
    <source>
        <dbReference type="Pfam" id="PF02129"/>
    </source>
</evidence>
<keyword evidence="4" id="KW-1185">Reference proteome</keyword>
<dbReference type="Proteomes" id="UP000294850">
    <property type="component" value="Unassembled WGS sequence"/>
</dbReference>
<organism evidence="3 4">
    <name type="scientific">Dyadobacter psychrotolerans</name>
    <dbReference type="NCBI Taxonomy" id="2541721"/>
    <lineage>
        <taxon>Bacteria</taxon>
        <taxon>Pseudomonadati</taxon>
        <taxon>Bacteroidota</taxon>
        <taxon>Cytophagia</taxon>
        <taxon>Cytophagales</taxon>
        <taxon>Spirosomataceae</taxon>
        <taxon>Dyadobacter</taxon>
    </lineage>
</organism>
<evidence type="ECO:0000313" key="4">
    <source>
        <dbReference type="Proteomes" id="UP000294850"/>
    </source>
</evidence>
<evidence type="ECO:0000313" key="3">
    <source>
        <dbReference type="EMBL" id="TDE09607.1"/>
    </source>
</evidence>
<dbReference type="AlphaFoldDB" id="A0A4R5D9Y4"/>
<keyword evidence="1" id="KW-0732">Signal</keyword>
<reference evidence="3 4" key="1">
    <citation type="submission" date="2019-03" db="EMBL/GenBank/DDBJ databases">
        <title>Dyadobacter AR-3-6 sp. nov., isolated from arctic soil.</title>
        <authorList>
            <person name="Chaudhary D.K."/>
        </authorList>
    </citation>
    <scope>NUCLEOTIDE SEQUENCE [LARGE SCALE GENOMIC DNA]</scope>
    <source>
        <strain evidence="3 4">AR-3-6</strain>
    </source>
</reference>
<dbReference type="InterPro" id="IPR050261">
    <property type="entry name" value="FrsA_esterase"/>
</dbReference>
<comment type="caution">
    <text evidence="3">The sequence shown here is derived from an EMBL/GenBank/DDBJ whole genome shotgun (WGS) entry which is preliminary data.</text>
</comment>
<dbReference type="Gene3D" id="3.40.50.1820">
    <property type="entry name" value="alpha/beta hydrolase"/>
    <property type="match status" value="1"/>
</dbReference>
<feature type="chain" id="PRO_5020883150" evidence="1">
    <location>
        <begin position="20"/>
        <end position="467"/>
    </location>
</feature>
<dbReference type="GO" id="GO:0016787">
    <property type="term" value="F:hydrolase activity"/>
    <property type="evidence" value="ECO:0007669"/>
    <property type="project" value="InterPro"/>
</dbReference>
<feature type="domain" description="Xaa-Pro dipeptidyl-peptidase-like" evidence="2">
    <location>
        <begin position="184"/>
        <end position="325"/>
    </location>
</feature>
<dbReference type="RefSeq" id="WP_131962111.1">
    <property type="nucleotide sequence ID" value="NZ_SMFL01000019.1"/>
</dbReference>
<protein>
    <submittedName>
        <fullName evidence="3">Acetylxylan esterase</fullName>
    </submittedName>
</protein>
<dbReference type="OrthoDB" id="3668964at2"/>
<dbReference type="InterPro" id="IPR029058">
    <property type="entry name" value="AB_hydrolase_fold"/>
</dbReference>